<dbReference type="PANTHER" id="PTHR10000">
    <property type="entry name" value="PHOSPHOSERINE PHOSPHATASE"/>
    <property type="match status" value="1"/>
</dbReference>
<evidence type="ECO:0008006" key="2">
    <source>
        <dbReference type="Google" id="ProtNLM"/>
    </source>
</evidence>
<organism evidence="1">
    <name type="scientific">hydrothermal vent metagenome</name>
    <dbReference type="NCBI Taxonomy" id="652676"/>
    <lineage>
        <taxon>unclassified sequences</taxon>
        <taxon>metagenomes</taxon>
        <taxon>ecological metagenomes</taxon>
    </lineage>
</organism>
<dbReference type="InterPro" id="IPR006379">
    <property type="entry name" value="HAD-SF_hydro_IIB"/>
</dbReference>
<dbReference type="Gene3D" id="3.30.1240.10">
    <property type="match status" value="1"/>
</dbReference>
<dbReference type="GO" id="GO:0000287">
    <property type="term" value="F:magnesium ion binding"/>
    <property type="evidence" value="ECO:0007669"/>
    <property type="project" value="TreeGrafter"/>
</dbReference>
<dbReference type="InterPro" id="IPR023214">
    <property type="entry name" value="HAD_sf"/>
</dbReference>
<dbReference type="PANTHER" id="PTHR10000:SF8">
    <property type="entry name" value="HAD SUPERFAMILY HYDROLASE-LIKE, TYPE 3"/>
    <property type="match status" value="1"/>
</dbReference>
<dbReference type="EMBL" id="FPHE01000026">
    <property type="protein sequence ID" value="SFV51887.1"/>
    <property type="molecule type" value="Genomic_DNA"/>
</dbReference>
<dbReference type="GO" id="GO:0005829">
    <property type="term" value="C:cytosol"/>
    <property type="evidence" value="ECO:0007669"/>
    <property type="project" value="TreeGrafter"/>
</dbReference>
<dbReference type="AlphaFoldDB" id="A0A1W1BEG4"/>
<accession>A0A1W1BEG4</accession>
<name>A0A1W1BEG4_9ZZZZ</name>
<dbReference type="Gene3D" id="3.40.50.1000">
    <property type="entry name" value="HAD superfamily/HAD-like"/>
    <property type="match status" value="1"/>
</dbReference>
<dbReference type="NCBIfam" id="TIGR01484">
    <property type="entry name" value="HAD-SF-IIB"/>
    <property type="match status" value="1"/>
</dbReference>
<dbReference type="Pfam" id="PF08282">
    <property type="entry name" value="Hydrolase_3"/>
    <property type="match status" value="1"/>
</dbReference>
<reference evidence="1" key="1">
    <citation type="submission" date="2016-10" db="EMBL/GenBank/DDBJ databases">
        <authorList>
            <person name="de Groot N.N."/>
        </authorList>
    </citation>
    <scope>NUCLEOTIDE SEQUENCE</scope>
</reference>
<protein>
    <recommendedName>
        <fullName evidence="2">HMP-PP hydrolase (Pyridoxal phosphatase) Cof, detected in genetic screen for thiamin metabolic genes (PMID:15292217)</fullName>
    </recommendedName>
</protein>
<evidence type="ECO:0000313" key="1">
    <source>
        <dbReference type="EMBL" id="SFV51887.1"/>
    </source>
</evidence>
<dbReference type="InterPro" id="IPR036412">
    <property type="entry name" value="HAD-like_sf"/>
</dbReference>
<dbReference type="GO" id="GO:0016791">
    <property type="term" value="F:phosphatase activity"/>
    <property type="evidence" value="ECO:0007669"/>
    <property type="project" value="TreeGrafter"/>
</dbReference>
<gene>
    <name evidence="1" type="ORF">MNB_SV-12-431</name>
</gene>
<sequence length="283" mass="32049">MHQKEMIMKQLFITDLDHTFLHSSQMVTQFSRDIWNSMAHKMILSVATARSFNKTEEFLHGMCLKAPLILLDGAMVVTSEKKIIDLKILSKKVTDAVIEEGKKFNIQPFIISLNDKKTLSETFALPPIMNSFQSFLIDKSYSTDPRINYKSKIEGVENTLKIVYMGEESLLRPLSEHLQKTFTNIIEIKLSPEKYMGCWFLTVLHPLGDKAHALHKVSEYLDIPLAKTTVFGDSINDIGMFKIAGTSVAVSNALDEVKREASIILPHSNDEDAVAKYLQKVKL</sequence>
<dbReference type="SUPFAM" id="SSF56784">
    <property type="entry name" value="HAD-like"/>
    <property type="match status" value="1"/>
</dbReference>
<proteinExistence type="predicted"/>